<reference evidence="1" key="1">
    <citation type="submission" date="2023-03" db="EMBL/GenBank/DDBJ databases">
        <title>Aeromonas caviae strain AC1520.</title>
        <authorList>
            <person name="Xie T."/>
            <person name="Zhang Q."/>
            <person name="Deng J."/>
            <person name="Li X."/>
        </authorList>
    </citation>
    <scope>NUCLEOTIDE SEQUENCE</scope>
    <source>
        <strain evidence="1">AC1520</strain>
    </source>
</reference>
<dbReference type="RefSeq" id="WP_210556037.1">
    <property type="nucleotide sequence ID" value="NZ_CP120942.1"/>
</dbReference>
<organism evidence="1 2">
    <name type="scientific">Aeromonas caviae</name>
    <name type="common">Aeromonas punctata</name>
    <dbReference type="NCBI Taxonomy" id="648"/>
    <lineage>
        <taxon>Bacteria</taxon>
        <taxon>Pseudomonadati</taxon>
        <taxon>Pseudomonadota</taxon>
        <taxon>Gammaproteobacteria</taxon>
        <taxon>Aeromonadales</taxon>
        <taxon>Aeromonadaceae</taxon>
        <taxon>Aeromonas</taxon>
    </lineage>
</organism>
<dbReference type="EMBL" id="CP120942">
    <property type="protein sequence ID" value="WFF96367.1"/>
    <property type="molecule type" value="Genomic_DNA"/>
</dbReference>
<dbReference type="Proteomes" id="UP001218423">
    <property type="component" value="Chromosome"/>
</dbReference>
<evidence type="ECO:0000313" key="1">
    <source>
        <dbReference type="EMBL" id="WFF96367.1"/>
    </source>
</evidence>
<accession>A0AAJ6CP24</accession>
<sequence length="105" mass="10673">MQTVAAVSAPGVVSALPGELVAVADAVCMILGVGTMKRVEQPKAPTRPGKPALGIGADALARIRVDEASDAWCAVAQDIPKRAGARVKARAKAWKAWEGTAGALS</sequence>
<dbReference type="AlphaFoldDB" id="A0AAJ6CP24"/>
<evidence type="ECO:0000313" key="2">
    <source>
        <dbReference type="Proteomes" id="UP001218423"/>
    </source>
</evidence>
<gene>
    <name evidence="1" type="ORF">P5S46_11845</name>
</gene>
<name>A0AAJ6CP24_AERCA</name>
<proteinExistence type="predicted"/>
<protein>
    <submittedName>
        <fullName evidence="1">Uncharacterized protein</fullName>
    </submittedName>
</protein>